<dbReference type="Proteomes" id="UP000824890">
    <property type="component" value="Unassembled WGS sequence"/>
</dbReference>
<keyword evidence="1" id="KW-0175">Coiled coil</keyword>
<gene>
    <name evidence="3" type="ORF">HID58_030496</name>
</gene>
<feature type="coiled-coil region" evidence="1">
    <location>
        <begin position="145"/>
        <end position="196"/>
    </location>
</feature>
<keyword evidence="4" id="KW-1185">Reference proteome</keyword>
<proteinExistence type="predicted"/>
<protein>
    <recommendedName>
        <fullName evidence="5">RAB6-interacting golgin</fullName>
    </recommendedName>
</protein>
<sequence length="208" mass="23558">MHKIRSSNEDAEAVLSDVESDEPSPLALNDPPREDGDGANREKKAREAAESSKSDLQASFNRLKALAHEVIKKREESKRERDEAFKEKERLSKELESVSKSKDEMKFKLDEVVRDRDALKGEIESSSRMLVSGIEKFLRSSYGVIKRANEIVEELVREIDKSRNEASKLHVLKEELEEAKQAIKESEKKLKFKEETAAAAMGARDAAE</sequence>
<evidence type="ECO:0008006" key="5">
    <source>
        <dbReference type="Google" id="ProtNLM"/>
    </source>
</evidence>
<feature type="region of interest" description="Disordered" evidence="2">
    <location>
        <begin position="1"/>
        <end position="58"/>
    </location>
</feature>
<evidence type="ECO:0000313" key="3">
    <source>
        <dbReference type="EMBL" id="KAH0916050.1"/>
    </source>
</evidence>
<evidence type="ECO:0000256" key="1">
    <source>
        <dbReference type="SAM" id="Coils"/>
    </source>
</evidence>
<dbReference type="PANTHER" id="PTHR34937:SF1">
    <property type="entry name" value="PARAMYOSIN"/>
    <property type="match status" value="1"/>
</dbReference>
<dbReference type="EMBL" id="JAGKQM010000008">
    <property type="protein sequence ID" value="KAH0916050.1"/>
    <property type="molecule type" value="Genomic_DNA"/>
</dbReference>
<evidence type="ECO:0000313" key="4">
    <source>
        <dbReference type="Proteomes" id="UP000824890"/>
    </source>
</evidence>
<dbReference type="PANTHER" id="PTHR34937">
    <property type="entry name" value="OS08G0559800 PROTEIN"/>
    <property type="match status" value="1"/>
</dbReference>
<organism evidence="3 4">
    <name type="scientific">Brassica napus</name>
    <name type="common">Rape</name>
    <dbReference type="NCBI Taxonomy" id="3708"/>
    <lineage>
        <taxon>Eukaryota</taxon>
        <taxon>Viridiplantae</taxon>
        <taxon>Streptophyta</taxon>
        <taxon>Embryophyta</taxon>
        <taxon>Tracheophyta</taxon>
        <taxon>Spermatophyta</taxon>
        <taxon>Magnoliopsida</taxon>
        <taxon>eudicotyledons</taxon>
        <taxon>Gunneridae</taxon>
        <taxon>Pentapetalae</taxon>
        <taxon>rosids</taxon>
        <taxon>malvids</taxon>
        <taxon>Brassicales</taxon>
        <taxon>Brassicaceae</taxon>
        <taxon>Brassiceae</taxon>
        <taxon>Brassica</taxon>
    </lineage>
</organism>
<name>A0ABQ8CG53_BRANA</name>
<dbReference type="InterPro" id="IPR040300">
    <property type="entry name" value="At3g49055-like"/>
</dbReference>
<accession>A0ABQ8CG53</accession>
<evidence type="ECO:0000256" key="2">
    <source>
        <dbReference type="SAM" id="MobiDB-lite"/>
    </source>
</evidence>
<comment type="caution">
    <text evidence="3">The sequence shown here is derived from an EMBL/GenBank/DDBJ whole genome shotgun (WGS) entry which is preliminary data.</text>
</comment>
<reference evidence="3 4" key="1">
    <citation type="submission" date="2021-05" db="EMBL/GenBank/DDBJ databases">
        <title>Genome Assembly of Synthetic Allotetraploid Brassica napus Reveals Homoeologous Exchanges between Subgenomes.</title>
        <authorList>
            <person name="Davis J.T."/>
        </authorList>
    </citation>
    <scope>NUCLEOTIDE SEQUENCE [LARGE SCALE GENOMIC DNA]</scope>
    <source>
        <strain evidence="4">cv. Da-Ae</strain>
        <tissue evidence="3">Seedling</tissue>
    </source>
</reference>
<feature type="compositionally biased region" description="Basic and acidic residues" evidence="2">
    <location>
        <begin position="31"/>
        <end position="53"/>
    </location>
</feature>
<feature type="region of interest" description="Disordered" evidence="2">
    <location>
        <begin position="71"/>
        <end position="97"/>
    </location>
</feature>